<dbReference type="RefSeq" id="WP_148818407.1">
    <property type="nucleotide sequence ID" value="NZ_CP043046.1"/>
</dbReference>
<sequence>MATSEIVTQAPELKHIFDPDRIRHIADETLAVYPDFDRDRFVQLCLSGLDDLSLMQRLRRVSEALHATLPRDYRAALTILRALAPRLNSGFVSIALPEFVALYGADDVEASLDALEFFTRFGSSEFAIRHFLRRDLDGTLAVMKQWSVHENEHVRRLASEGCRPRLPWSFRLEPLMRDPSPVAEILENLKADPSLYVRKSVANHLNDITKNNPDWVLDRLGGWPQDNPHTTWIVRHGLRSLIKEGDKRALALIGAGAKADVEVRSFTVTPAAIHLGETIDLALQIVSTSSKPQRLVIDYAIHYVKKSGTSSAKVFKLKAITLGAGGTVTLTRAQRIRSFTTRVHYAGRHEVEIFVNGECLARSAFALTV</sequence>
<dbReference type="Pfam" id="PF08713">
    <property type="entry name" value="DNA_alkylation"/>
    <property type="match status" value="1"/>
</dbReference>
<dbReference type="SUPFAM" id="SSF48371">
    <property type="entry name" value="ARM repeat"/>
    <property type="match status" value="1"/>
</dbReference>
<organism evidence="1 2">
    <name type="scientific">Pigmentiphaga aceris</name>
    <dbReference type="NCBI Taxonomy" id="1940612"/>
    <lineage>
        <taxon>Bacteria</taxon>
        <taxon>Pseudomonadati</taxon>
        <taxon>Pseudomonadota</taxon>
        <taxon>Betaproteobacteria</taxon>
        <taxon>Burkholderiales</taxon>
        <taxon>Alcaligenaceae</taxon>
        <taxon>Pigmentiphaga</taxon>
    </lineage>
</organism>
<evidence type="ECO:0000313" key="1">
    <source>
        <dbReference type="EMBL" id="QEI08860.1"/>
    </source>
</evidence>
<dbReference type="InterPro" id="IPR016024">
    <property type="entry name" value="ARM-type_fold"/>
</dbReference>
<dbReference type="Gene3D" id="1.25.40.290">
    <property type="entry name" value="ARM repeat domains"/>
    <property type="match status" value="1"/>
</dbReference>
<dbReference type="Proteomes" id="UP000325161">
    <property type="component" value="Chromosome"/>
</dbReference>
<dbReference type="KEGG" id="pacr:FXN63_25655"/>
<name>A0A5C0B655_9BURK</name>
<gene>
    <name evidence="1" type="ORF">FXN63_25655</name>
</gene>
<proteinExistence type="predicted"/>
<evidence type="ECO:0000313" key="2">
    <source>
        <dbReference type="Proteomes" id="UP000325161"/>
    </source>
</evidence>
<dbReference type="EMBL" id="CP043046">
    <property type="protein sequence ID" value="QEI08860.1"/>
    <property type="molecule type" value="Genomic_DNA"/>
</dbReference>
<keyword evidence="2" id="KW-1185">Reference proteome</keyword>
<dbReference type="OrthoDB" id="9797162at2"/>
<dbReference type="InterPro" id="IPR014825">
    <property type="entry name" value="DNA_alkylation"/>
</dbReference>
<dbReference type="AlphaFoldDB" id="A0A5C0B655"/>
<accession>A0A5C0B655</accession>
<protein>
    <submittedName>
        <fullName evidence="1">DNA alkylation repair protein</fullName>
    </submittedName>
</protein>
<reference evidence="1 2" key="1">
    <citation type="submission" date="2019-08" db="EMBL/GenBank/DDBJ databases">
        <title>Amphibian skin-associated Pigmentiphaga: genome sequence and occurrence across geography and hosts.</title>
        <authorList>
            <person name="Bletz M.C."/>
            <person name="Bunk B."/>
            <person name="Sproeer C."/>
            <person name="Biwer P."/>
            <person name="Reiter S."/>
            <person name="Rabemananjara F.C.E."/>
            <person name="Schulz S."/>
            <person name="Overmann J."/>
            <person name="Vences M."/>
        </authorList>
    </citation>
    <scope>NUCLEOTIDE SEQUENCE [LARGE SCALE GENOMIC DNA]</scope>
    <source>
        <strain evidence="1 2">Mada1488</strain>
    </source>
</reference>